<comment type="caution">
    <text evidence="1">The sequence shown here is derived from an EMBL/GenBank/DDBJ whole genome shotgun (WGS) entry which is preliminary data.</text>
</comment>
<evidence type="ECO:0000313" key="1">
    <source>
        <dbReference type="EMBL" id="KGM51259.1"/>
    </source>
</evidence>
<dbReference type="InterPro" id="IPR030976">
    <property type="entry name" value="Mod_pep_NH_fam"/>
</dbReference>
<accession>A0A0A0ELN2</accession>
<sequence>MQPHVADKLLDLLSTDDEFRSAFKADPAAALAQVGHPGAEQHAGKASIVEGEAFYCMTADHLAPKEEIMQAREELKSYLTSYTDHQVIFCFEAGKITSTLRSK</sequence>
<gene>
    <name evidence="1" type="ORF">N792_10955</name>
</gene>
<dbReference type="eggNOG" id="ENOG5031FDE">
    <property type="taxonomic scope" value="Bacteria"/>
</dbReference>
<evidence type="ECO:0000313" key="2">
    <source>
        <dbReference type="Proteomes" id="UP000030017"/>
    </source>
</evidence>
<proteinExistence type="predicted"/>
<dbReference type="Proteomes" id="UP000030017">
    <property type="component" value="Unassembled WGS sequence"/>
</dbReference>
<organism evidence="1 2">
    <name type="scientific">Lysobacter concretionis Ko07 = DSM 16239</name>
    <dbReference type="NCBI Taxonomy" id="1122185"/>
    <lineage>
        <taxon>Bacteria</taxon>
        <taxon>Pseudomonadati</taxon>
        <taxon>Pseudomonadota</taxon>
        <taxon>Gammaproteobacteria</taxon>
        <taxon>Lysobacterales</taxon>
        <taxon>Lysobacteraceae</taxon>
        <taxon>Novilysobacter</taxon>
    </lineage>
</organism>
<reference evidence="1 2" key="1">
    <citation type="submission" date="2013-08" db="EMBL/GenBank/DDBJ databases">
        <title>Genome sequencing of Lysobacter.</title>
        <authorList>
            <person name="Zhang S."/>
            <person name="Wang G."/>
        </authorList>
    </citation>
    <scope>NUCLEOTIDE SEQUENCE [LARGE SCALE GENOMIC DNA]</scope>
    <source>
        <strain evidence="1 2">Ko07</strain>
    </source>
</reference>
<dbReference type="AlphaFoldDB" id="A0A0A0ELN2"/>
<keyword evidence="2" id="KW-1185">Reference proteome</keyword>
<name>A0A0A0ELN2_9GAMM</name>
<dbReference type="EMBL" id="AVPS01000007">
    <property type="protein sequence ID" value="KGM51259.1"/>
    <property type="molecule type" value="Genomic_DNA"/>
</dbReference>
<dbReference type="NCBIfam" id="TIGR04509">
    <property type="entry name" value="mod_pep_NH_fam"/>
    <property type="match status" value="1"/>
</dbReference>
<protein>
    <submittedName>
        <fullName evidence="1">Uncharacterized protein</fullName>
    </submittedName>
</protein>